<evidence type="ECO:0000313" key="2">
    <source>
        <dbReference type="EMBL" id="KAK3366896.1"/>
    </source>
</evidence>
<proteinExistence type="predicted"/>
<dbReference type="GO" id="GO:0005634">
    <property type="term" value="C:nucleus"/>
    <property type="evidence" value="ECO:0007669"/>
    <property type="project" value="TreeGrafter"/>
</dbReference>
<feature type="compositionally biased region" description="Basic and acidic residues" evidence="1">
    <location>
        <begin position="157"/>
        <end position="175"/>
    </location>
</feature>
<organism evidence="2 3">
    <name type="scientific">Lasiosphaeria ovina</name>
    <dbReference type="NCBI Taxonomy" id="92902"/>
    <lineage>
        <taxon>Eukaryota</taxon>
        <taxon>Fungi</taxon>
        <taxon>Dikarya</taxon>
        <taxon>Ascomycota</taxon>
        <taxon>Pezizomycotina</taxon>
        <taxon>Sordariomycetes</taxon>
        <taxon>Sordariomycetidae</taxon>
        <taxon>Sordariales</taxon>
        <taxon>Lasiosphaeriaceae</taxon>
        <taxon>Lasiosphaeria</taxon>
    </lineage>
</organism>
<gene>
    <name evidence="2" type="ORF">B0T24DRAFT_633957</name>
</gene>
<dbReference type="GO" id="GO:0005829">
    <property type="term" value="C:cytosol"/>
    <property type="evidence" value="ECO:0007669"/>
    <property type="project" value="TreeGrafter"/>
</dbReference>
<comment type="caution">
    <text evidence="2">The sequence shown here is derived from an EMBL/GenBank/DDBJ whole genome shotgun (WGS) entry which is preliminary data.</text>
</comment>
<dbReference type="GO" id="GO:0061630">
    <property type="term" value="F:ubiquitin protein ligase activity"/>
    <property type="evidence" value="ECO:0007669"/>
    <property type="project" value="TreeGrafter"/>
</dbReference>
<dbReference type="Pfam" id="PF09814">
    <property type="entry name" value="HECT_2"/>
    <property type="match status" value="1"/>
</dbReference>
<dbReference type="PANTHER" id="PTHR31531:SF2">
    <property type="entry name" value="E3 UBIQUITIN-PROTEIN LIGASE E3D"/>
    <property type="match status" value="1"/>
</dbReference>
<dbReference type="GO" id="GO:0030332">
    <property type="term" value="F:cyclin binding"/>
    <property type="evidence" value="ECO:0007669"/>
    <property type="project" value="TreeGrafter"/>
</dbReference>
<dbReference type="InterPro" id="IPR019193">
    <property type="entry name" value="UBQ-conj_enz_E2-bd_prot"/>
</dbReference>
<protein>
    <submittedName>
        <fullName evidence="2">Ubiquitin-conjugating enzyme E2-binding protein</fullName>
    </submittedName>
</protein>
<dbReference type="AlphaFoldDB" id="A0AAE0N115"/>
<evidence type="ECO:0000313" key="3">
    <source>
        <dbReference type="Proteomes" id="UP001287356"/>
    </source>
</evidence>
<dbReference type="GO" id="GO:0000209">
    <property type="term" value="P:protein polyubiquitination"/>
    <property type="evidence" value="ECO:0007669"/>
    <property type="project" value="TreeGrafter"/>
</dbReference>
<feature type="region of interest" description="Disordered" evidence="1">
    <location>
        <begin position="157"/>
        <end position="179"/>
    </location>
</feature>
<dbReference type="GO" id="GO:0000151">
    <property type="term" value="C:ubiquitin ligase complex"/>
    <property type="evidence" value="ECO:0007669"/>
    <property type="project" value="TreeGrafter"/>
</dbReference>
<feature type="region of interest" description="Disordered" evidence="1">
    <location>
        <begin position="214"/>
        <end position="236"/>
    </location>
</feature>
<dbReference type="EMBL" id="JAULSN010000007">
    <property type="protein sequence ID" value="KAK3366896.1"/>
    <property type="molecule type" value="Genomic_DNA"/>
</dbReference>
<sequence length="412" mass="44176">MASCGSIYAELLSNIRQISLAVSLHSPSDASTQVAVTADGCSVELRHRGETRHLVLPAKVALGGTVLPIQKQNVQSLSWRLPLDPTGFSPGLVFRPRDGGEQRPPSWSAADLLPGSEVSCRHCGAAVVSKGALTVWKDLPSENWAEMMEFWHCHKPSDGGHHHAESNGQTDEKSLASRGYGASSHISAQKSIGFADLTTLLFAEEDCQSITFSPSGYESRSADRHALAETDTPGSQPRSLNVFCSSCRTQLGFFNFRAAAVTLLKWQISCQSVSGSAPGISECLAATLISIIARSASSKSLIMPISESTTSSDDPQPSMDNALHIWVLNSGIVYSSSAAAAGGSTPAIKLLYRLIRREEAERMLETLTCDAQEVSLPAGALGRVIQSLDESNRLLPASERLFKEWKVGLLKK</sequence>
<keyword evidence="3" id="KW-1185">Reference proteome</keyword>
<reference evidence="2" key="2">
    <citation type="submission" date="2023-06" db="EMBL/GenBank/DDBJ databases">
        <authorList>
            <consortium name="Lawrence Berkeley National Laboratory"/>
            <person name="Haridas S."/>
            <person name="Hensen N."/>
            <person name="Bonometti L."/>
            <person name="Westerberg I."/>
            <person name="Brannstrom I.O."/>
            <person name="Guillou S."/>
            <person name="Cros-Aarteil S."/>
            <person name="Calhoun S."/>
            <person name="Kuo A."/>
            <person name="Mondo S."/>
            <person name="Pangilinan J."/>
            <person name="Riley R."/>
            <person name="Labutti K."/>
            <person name="Andreopoulos B."/>
            <person name="Lipzen A."/>
            <person name="Chen C."/>
            <person name="Yanf M."/>
            <person name="Daum C."/>
            <person name="Ng V."/>
            <person name="Clum A."/>
            <person name="Steindorff A."/>
            <person name="Ohm R."/>
            <person name="Martin F."/>
            <person name="Silar P."/>
            <person name="Natvig D."/>
            <person name="Lalanne C."/>
            <person name="Gautier V."/>
            <person name="Ament-Velasquez S.L."/>
            <person name="Kruys A."/>
            <person name="Hutchinson M.I."/>
            <person name="Powell A.J."/>
            <person name="Barry K."/>
            <person name="Miller A.N."/>
            <person name="Grigoriev I.V."/>
            <person name="Debuchy R."/>
            <person name="Gladieux P."/>
            <person name="Thoren M.H."/>
            <person name="Johannesson H."/>
        </authorList>
    </citation>
    <scope>NUCLEOTIDE SEQUENCE</scope>
    <source>
        <strain evidence="2">CBS 958.72</strain>
    </source>
</reference>
<reference evidence="2" key="1">
    <citation type="journal article" date="2023" name="Mol. Phylogenet. Evol.">
        <title>Genome-scale phylogeny and comparative genomics of the fungal order Sordariales.</title>
        <authorList>
            <person name="Hensen N."/>
            <person name="Bonometti L."/>
            <person name="Westerberg I."/>
            <person name="Brannstrom I.O."/>
            <person name="Guillou S."/>
            <person name="Cros-Aarteil S."/>
            <person name="Calhoun S."/>
            <person name="Haridas S."/>
            <person name="Kuo A."/>
            <person name="Mondo S."/>
            <person name="Pangilinan J."/>
            <person name="Riley R."/>
            <person name="LaButti K."/>
            <person name="Andreopoulos B."/>
            <person name="Lipzen A."/>
            <person name="Chen C."/>
            <person name="Yan M."/>
            <person name="Daum C."/>
            <person name="Ng V."/>
            <person name="Clum A."/>
            <person name="Steindorff A."/>
            <person name="Ohm R.A."/>
            <person name="Martin F."/>
            <person name="Silar P."/>
            <person name="Natvig D.O."/>
            <person name="Lalanne C."/>
            <person name="Gautier V."/>
            <person name="Ament-Velasquez S.L."/>
            <person name="Kruys A."/>
            <person name="Hutchinson M.I."/>
            <person name="Powell A.J."/>
            <person name="Barry K."/>
            <person name="Miller A.N."/>
            <person name="Grigoriev I.V."/>
            <person name="Debuchy R."/>
            <person name="Gladieux P."/>
            <person name="Hiltunen Thoren M."/>
            <person name="Johannesson H."/>
        </authorList>
    </citation>
    <scope>NUCLEOTIDE SEQUENCE</scope>
    <source>
        <strain evidence="2">CBS 958.72</strain>
    </source>
</reference>
<dbReference type="GO" id="GO:0006513">
    <property type="term" value="P:protein monoubiquitination"/>
    <property type="evidence" value="ECO:0007669"/>
    <property type="project" value="TreeGrafter"/>
</dbReference>
<evidence type="ECO:0000256" key="1">
    <source>
        <dbReference type="SAM" id="MobiDB-lite"/>
    </source>
</evidence>
<dbReference type="GO" id="GO:0043161">
    <property type="term" value="P:proteasome-mediated ubiquitin-dependent protein catabolic process"/>
    <property type="evidence" value="ECO:0007669"/>
    <property type="project" value="TreeGrafter"/>
</dbReference>
<accession>A0AAE0N115</accession>
<name>A0AAE0N115_9PEZI</name>
<dbReference type="PANTHER" id="PTHR31531">
    <property type="entry name" value="E3 UBIQUITIN-PROTEIN LIGASE E3D FAMILY MEMBER"/>
    <property type="match status" value="1"/>
</dbReference>
<dbReference type="GO" id="GO:0051865">
    <property type="term" value="P:protein autoubiquitination"/>
    <property type="evidence" value="ECO:0007669"/>
    <property type="project" value="TreeGrafter"/>
</dbReference>
<dbReference type="Proteomes" id="UP001287356">
    <property type="component" value="Unassembled WGS sequence"/>
</dbReference>
<dbReference type="GO" id="GO:0031624">
    <property type="term" value="F:ubiquitin conjugating enzyme binding"/>
    <property type="evidence" value="ECO:0007669"/>
    <property type="project" value="TreeGrafter"/>
</dbReference>